<feature type="region of interest" description="Disordered" evidence="1">
    <location>
        <begin position="69"/>
        <end position="90"/>
    </location>
</feature>
<name>A0A837CCP6_9BRAD</name>
<evidence type="ECO:0000313" key="2">
    <source>
        <dbReference type="EMBL" id="KGJ66795.1"/>
    </source>
</evidence>
<dbReference type="EMBL" id="ADOU02000005">
    <property type="protein sequence ID" value="KGJ66795.1"/>
    <property type="molecule type" value="Genomic_DNA"/>
</dbReference>
<organism evidence="2 3">
    <name type="scientific">Bradyrhizobium diazoefficiens SEMIA 5080</name>
    <dbReference type="NCBI Taxonomy" id="754504"/>
    <lineage>
        <taxon>Bacteria</taxon>
        <taxon>Pseudomonadati</taxon>
        <taxon>Pseudomonadota</taxon>
        <taxon>Alphaproteobacteria</taxon>
        <taxon>Hyphomicrobiales</taxon>
        <taxon>Nitrobacteraceae</taxon>
        <taxon>Bradyrhizobium</taxon>
    </lineage>
</organism>
<sequence length="90" mass="9936">MRAAGPSRRRFPVPRPRSSRHPFNAYTHRASRARSSADIVQAVLKEAGKFASDVLAPLNRVGDEEAADFDSTIPRFDPSRPSQASKRCVS</sequence>
<accession>A0A837CCP6</accession>
<feature type="region of interest" description="Disordered" evidence="1">
    <location>
        <begin position="1"/>
        <end position="30"/>
    </location>
</feature>
<dbReference type="Proteomes" id="UP000024900">
    <property type="component" value="Unassembled WGS sequence"/>
</dbReference>
<feature type="compositionally biased region" description="Basic residues" evidence="1">
    <location>
        <begin position="7"/>
        <end position="20"/>
    </location>
</feature>
<dbReference type="AlphaFoldDB" id="A0A837CCP6"/>
<protein>
    <submittedName>
        <fullName evidence="2">Uncharacterized protein</fullName>
    </submittedName>
</protein>
<proteinExistence type="predicted"/>
<gene>
    <name evidence="2" type="ORF">BJA5080_08367</name>
</gene>
<evidence type="ECO:0000256" key="1">
    <source>
        <dbReference type="SAM" id="MobiDB-lite"/>
    </source>
</evidence>
<feature type="compositionally biased region" description="Polar residues" evidence="1">
    <location>
        <begin position="80"/>
        <end position="90"/>
    </location>
</feature>
<reference evidence="2 3" key="1">
    <citation type="journal article" date="2014" name="BMC Genomics">
        <title>Comparative genomics of Bradyrhizobium japonicum CPAC 15 and Bradyrhizobium diazoefficiens CPAC 7: elite model strains for understanding symbiotic performance with soybean.</title>
        <authorList>
            <person name="Siqueira A.F."/>
            <person name="Ormeno-Orrillo E."/>
            <person name="Souza R.C."/>
            <person name="Rodrigues E.P."/>
            <person name="Almeida L.G."/>
            <person name="Barcellos F.G."/>
            <person name="Batista J.S."/>
            <person name="Nakatami A.S."/>
            <person name="Martinez-Romero E."/>
            <person name="Vasconcelos A.T."/>
            <person name="Hungria M."/>
        </authorList>
    </citation>
    <scope>NUCLEOTIDE SEQUENCE [LARGE SCALE GENOMIC DNA]</scope>
    <source>
        <strain evidence="2 3">SEMIA 5080</strain>
    </source>
</reference>
<evidence type="ECO:0000313" key="3">
    <source>
        <dbReference type="Proteomes" id="UP000024900"/>
    </source>
</evidence>
<comment type="caution">
    <text evidence="2">The sequence shown here is derived from an EMBL/GenBank/DDBJ whole genome shotgun (WGS) entry which is preliminary data.</text>
</comment>